<dbReference type="GO" id="GO:0003700">
    <property type="term" value="F:DNA-binding transcription factor activity"/>
    <property type="evidence" value="ECO:0007669"/>
    <property type="project" value="InterPro"/>
</dbReference>
<feature type="compositionally biased region" description="Low complexity" evidence="2">
    <location>
        <begin position="61"/>
        <end position="81"/>
    </location>
</feature>
<reference evidence="4 5" key="1">
    <citation type="journal article" date="2019" name="Nat. Plants">
        <title>Genome sequencing of Musa balbisiana reveals subgenome evolution and function divergence in polyploid bananas.</title>
        <authorList>
            <person name="Yao X."/>
        </authorList>
    </citation>
    <scope>NUCLEOTIDE SEQUENCE [LARGE SCALE GENOMIC DNA]</scope>
    <source>
        <strain evidence="5">cv. DH-PKW</strain>
        <tissue evidence="4">Leaves</tissue>
    </source>
</reference>
<comment type="caution">
    <text evidence="4">The sequence shown here is derived from an EMBL/GenBank/DDBJ whole genome shotgun (WGS) entry which is preliminary data.</text>
</comment>
<evidence type="ECO:0000313" key="5">
    <source>
        <dbReference type="Proteomes" id="UP000317650"/>
    </source>
</evidence>
<dbReference type="PANTHER" id="PTHR46547">
    <property type="entry name" value="ZINC FINGER PROTEIN GIS"/>
    <property type="match status" value="1"/>
</dbReference>
<dbReference type="InterPro" id="IPR013087">
    <property type="entry name" value="Znf_C2H2_type"/>
</dbReference>
<dbReference type="PROSITE" id="PS50157">
    <property type="entry name" value="ZINC_FINGER_C2H2_2"/>
    <property type="match status" value="1"/>
</dbReference>
<sequence length="288" mass="30725">MGEQETHNFMKVSVDSFSELPFIRPGPARENTSHTSPAIRLFGIDFATDPDASQDGPSVDPPSSTTETSNTPAAATTTTLTDSGESSRKFECHYCCRKFPTSQALGGHQNAHKRERQHAKRTHLHSAMASQHYHHHPSFIADGHVYGYLDYRHLSSFPSVSRFDHPPPTHYPSWTTHTGPVTNPATRFYGGLGSASQLINGSPLPGPWRMPVHGSTAGLQGNRPPALPSFGGRDARKMAVEGAGGVGSSSSSSSSLASPNEQGGFDSGSKNSALVHAIDRCVLAAVIV</sequence>
<feature type="region of interest" description="Disordered" evidence="2">
    <location>
        <begin position="212"/>
        <end position="268"/>
    </location>
</feature>
<evidence type="ECO:0000256" key="1">
    <source>
        <dbReference type="PROSITE-ProRule" id="PRU00042"/>
    </source>
</evidence>
<evidence type="ECO:0000313" key="4">
    <source>
        <dbReference type="EMBL" id="THU70252.1"/>
    </source>
</evidence>
<dbReference type="GO" id="GO:0009739">
    <property type="term" value="P:response to gibberellin"/>
    <property type="evidence" value="ECO:0007669"/>
    <property type="project" value="InterPro"/>
</dbReference>
<keyword evidence="1" id="KW-0862">Zinc</keyword>
<evidence type="ECO:0000256" key="2">
    <source>
        <dbReference type="SAM" id="MobiDB-lite"/>
    </source>
</evidence>
<protein>
    <recommendedName>
        <fullName evidence="3">C2H2-type domain-containing protein</fullName>
    </recommendedName>
</protein>
<keyword evidence="1" id="KW-0863">Zinc-finger</keyword>
<dbReference type="AlphaFoldDB" id="A0A4S8K5U7"/>
<dbReference type="EMBL" id="PYDT01000002">
    <property type="protein sequence ID" value="THU70252.1"/>
    <property type="molecule type" value="Genomic_DNA"/>
</dbReference>
<name>A0A4S8K5U7_MUSBA</name>
<keyword evidence="5" id="KW-1185">Reference proteome</keyword>
<dbReference type="GO" id="GO:0008270">
    <property type="term" value="F:zinc ion binding"/>
    <property type="evidence" value="ECO:0007669"/>
    <property type="project" value="UniProtKB-KW"/>
</dbReference>
<evidence type="ECO:0000259" key="3">
    <source>
        <dbReference type="PROSITE" id="PS50157"/>
    </source>
</evidence>
<feature type="domain" description="C2H2-type" evidence="3">
    <location>
        <begin position="90"/>
        <end position="117"/>
    </location>
</feature>
<dbReference type="GO" id="GO:0010090">
    <property type="term" value="P:trichome morphogenesis"/>
    <property type="evidence" value="ECO:0007669"/>
    <property type="project" value="InterPro"/>
</dbReference>
<feature type="region of interest" description="Disordered" evidence="2">
    <location>
        <begin position="47"/>
        <end position="82"/>
    </location>
</feature>
<dbReference type="InterPro" id="IPR044291">
    <property type="entry name" value="GIS/GIS2/ZFP8"/>
</dbReference>
<accession>A0A4S8K5U7</accession>
<dbReference type="Proteomes" id="UP000317650">
    <property type="component" value="Chromosome 8"/>
</dbReference>
<organism evidence="4 5">
    <name type="scientific">Musa balbisiana</name>
    <name type="common">Banana</name>
    <dbReference type="NCBI Taxonomy" id="52838"/>
    <lineage>
        <taxon>Eukaryota</taxon>
        <taxon>Viridiplantae</taxon>
        <taxon>Streptophyta</taxon>
        <taxon>Embryophyta</taxon>
        <taxon>Tracheophyta</taxon>
        <taxon>Spermatophyta</taxon>
        <taxon>Magnoliopsida</taxon>
        <taxon>Liliopsida</taxon>
        <taxon>Zingiberales</taxon>
        <taxon>Musaceae</taxon>
        <taxon>Musa</taxon>
    </lineage>
</organism>
<proteinExistence type="predicted"/>
<dbReference type="PANTHER" id="PTHR46547:SF7">
    <property type="entry name" value="ZINC FINGER PROTEIN GIS"/>
    <property type="match status" value="1"/>
</dbReference>
<gene>
    <name evidence="4" type="ORF">C4D60_Mb08t23070</name>
</gene>
<keyword evidence="1" id="KW-0479">Metal-binding</keyword>
<dbReference type="PROSITE" id="PS00028">
    <property type="entry name" value="ZINC_FINGER_C2H2_1"/>
    <property type="match status" value="1"/>
</dbReference>